<evidence type="ECO:0000313" key="1">
    <source>
        <dbReference type="EMBL" id="SUC12620.1"/>
    </source>
</evidence>
<evidence type="ECO:0000313" key="2">
    <source>
        <dbReference type="Proteomes" id="UP000254235"/>
    </source>
</evidence>
<dbReference type="Pfam" id="PF02348">
    <property type="entry name" value="CTP_transf_3"/>
    <property type="match status" value="1"/>
</dbReference>
<organism evidence="1 2">
    <name type="scientific">Prevotella pallens</name>
    <dbReference type="NCBI Taxonomy" id="60133"/>
    <lineage>
        <taxon>Bacteria</taxon>
        <taxon>Pseudomonadati</taxon>
        <taxon>Bacteroidota</taxon>
        <taxon>Bacteroidia</taxon>
        <taxon>Bacteroidales</taxon>
        <taxon>Prevotellaceae</taxon>
        <taxon>Prevotella</taxon>
    </lineage>
</organism>
<reference evidence="1 2" key="1">
    <citation type="submission" date="2018-06" db="EMBL/GenBank/DDBJ databases">
        <authorList>
            <consortium name="Pathogen Informatics"/>
            <person name="Doyle S."/>
        </authorList>
    </citation>
    <scope>NUCLEOTIDE SEQUENCE [LARGE SCALE GENOMIC DNA]</scope>
    <source>
        <strain evidence="1 2">NCTC13043</strain>
    </source>
</reference>
<name>A0A379F1W3_9BACT</name>
<sequence>MIQIFEEKNMSYFINKNITFIIQARVGSSRLPNKILLPFYKGKCILELLIEKLRQIEDINIVVATSINPNNDVIETCLDKYNIPIYRGSENDVLHVL</sequence>
<dbReference type="InterPro" id="IPR029044">
    <property type="entry name" value="Nucleotide-diphossugar_trans"/>
</dbReference>
<protein>
    <submittedName>
        <fullName evidence="1">Spore coat polysaccharide biosynthesis protein, predicted glycosyltransferase</fullName>
    </submittedName>
</protein>
<proteinExistence type="predicted"/>
<accession>A0A379F1W3</accession>
<dbReference type="GO" id="GO:0016740">
    <property type="term" value="F:transferase activity"/>
    <property type="evidence" value="ECO:0007669"/>
    <property type="project" value="UniProtKB-KW"/>
</dbReference>
<dbReference type="Proteomes" id="UP000254235">
    <property type="component" value="Unassembled WGS sequence"/>
</dbReference>
<keyword evidence="1" id="KW-0808">Transferase</keyword>
<dbReference type="AlphaFoldDB" id="A0A379F1W3"/>
<dbReference type="InterPro" id="IPR003329">
    <property type="entry name" value="Cytidylyl_trans"/>
</dbReference>
<dbReference type="SUPFAM" id="SSF53448">
    <property type="entry name" value="Nucleotide-diphospho-sugar transferases"/>
    <property type="match status" value="1"/>
</dbReference>
<gene>
    <name evidence="1" type="ORF">NCTC13043_01227</name>
</gene>
<dbReference type="EMBL" id="UGTP01000001">
    <property type="protein sequence ID" value="SUC12620.1"/>
    <property type="molecule type" value="Genomic_DNA"/>
</dbReference>
<dbReference type="Gene3D" id="3.90.550.10">
    <property type="entry name" value="Spore Coat Polysaccharide Biosynthesis Protein SpsA, Chain A"/>
    <property type="match status" value="1"/>
</dbReference>